<proteinExistence type="predicted"/>
<reference evidence="3" key="1">
    <citation type="journal article" date="2023" name="Insect Mol. Biol.">
        <title>Genome sequencing provides insights into the evolution of gene families encoding plant cell wall-degrading enzymes in longhorned beetles.</title>
        <authorList>
            <person name="Shin N.R."/>
            <person name="Okamura Y."/>
            <person name="Kirsch R."/>
            <person name="Pauchet Y."/>
        </authorList>
    </citation>
    <scope>NUCLEOTIDE SEQUENCE</scope>
    <source>
        <strain evidence="3">RBIC_L_NR</strain>
    </source>
</reference>
<feature type="compositionally biased region" description="Basic and acidic residues" evidence="1">
    <location>
        <begin position="138"/>
        <end position="147"/>
    </location>
</feature>
<accession>A0AAV8ZQK7</accession>
<gene>
    <name evidence="3" type="ORF">NQ314_002566</name>
</gene>
<protein>
    <recommendedName>
        <fullName evidence="2">Transferrin-like domain-containing protein</fullName>
    </recommendedName>
</protein>
<feature type="compositionally biased region" description="Basic and acidic residues" evidence="1">
    <location>
        <begin position="174"/>
        <end position="191"/>
    </location>
</feature>
<dbReference type="SUPFAM" id="SSF53850">
    <property type="entry name" value="Periplasmic binding protein-like II"/>
    <property type="match status" value="1"/>
</dbReference>
<feature type="domain" description="Transferrin-like" evidence="2">
    <location>
        <begin position="1"/>
        <end position="117"/>
    </location>
</feature>
<dbReference type="Proteomes" id="UP001162156">
    <property type="component" value="Unassembled WGS sequence"/>
</dbReference>
<dbReference type="Pfam" id="PF00405">
    <property type="entry name" value="Transferrin"/>
    <property type="match status" value="1"/>
</dbReference>
<evidence type="ECO:0000259" key="2">
    <source>
        <dbReference type="PROSITE" id="PS51408"/>
    </source>
</evidence>
<dbReference type="Gene3D" id="3.40.190.10">
    <property type="entry name" value="Periplasmic binding protein-like II"/>
    <property type="match status" value="2"/>
</dbReference>
<evidence type="ECO:0000313" key="4">
    <source>
        <dbReference type="Proteomes" id="UP001162156"/>
    </source>
</evidence>
<feature type="compositionally biased region" description="Low complexity" evidence="1">
    <location>
        <begin position="149"/>
        <end position="162"/>
    </location>
</feature>
<feature type="region of interest" description="Disordered" evidence="1">
    <location>
        <begin position="74"/>
        <end position="191"/>
    </location>
</feature>
<comment type="caution">
    <text evidence="3">The sequence shown here is derived from an EMBL/GenBank/DDBJ whole genome shotgun (WGS) entry which is preliminary data.</text>
</comment>
<feature type="compositionally biased region" description="Polar residues" evidence="1">
    <location>
        <begin position="74"/>
        <end position="99"/>
    </location>
</feature>
<sequence length="286" mass="33803">MKTSLSVDTFQLLCKDGSRKPISEYLTCNWGKVPSDAIVTSSAVPFEAREKFQKFLQKFAERYPKRLGNYTFSNQKNNYGNNQPEYDQFGNKGQPNYDQLGNKVQPEYDQFGNRNRYKRQSFGNLGSQENRNNFSDYRYGDTYRQDDSYNQNNPNQPRYNQYDGNYQYGSNNYGRDDNRDRDDQNDYSKDRYINPYRTTERYNQNNDLYPKDPHSINPDKYGINIDPYDTDIKYNKPNDPVFESPEVNGNEKFNVTNATFYEVFSLFESIPRYGEHGNLMFQVNIT</sequence>
<feature type="compositionally biased region" description="Polar residues" evidence="1">
    <location>
        <begin position="121"/>
        <end position="135"/>
    </location>
</feature>
<name>A0AAV8ZQK7_9CUCU</name>
<evidence type="ECO:0000256" key="1">
    <source>
        <dbReference type="SAM" id="MobiDB-lite"/>
    </source>
</evidence>
<dbReference type="InterPro" id="IPR001156">
    <property type="entry name" value="Transferrin-like_dom"/>
</dbReference>
<keyword evidence="4" id="KW-1185">Reference proteome</keyword>
<organism evidence="3 4">
    <name type="scientific">Rhamnusium bicolor</name>
    <dbReference type="NCBI Taxonomy" id="1586634"/>
    <lineage>
        <taxon>Eukaryota</taxon>
        <taxon>Metazoa</taxon>
        <taxon>Ecdysozoa</taxon>
        <taxon>Arthropoda</taxon>
        <taxon>Hexapoda</taxon>
        <taxon>Insecta</taxon>
        <taxon>Pterygota</taxon>
        <taxon>Neoptera</taxon>
        <taxon>Endopterygota</taxon>
        <taxon>Coleoptera</taxon>
        <taxon>Polyphaga</taxon>
        <taxon>Cucujiformia</taxon>
        <taxon>Chrysomeloidea</taxon>
        <taxon>Cerambycidae</taxon>
        <taxon>Lepturinae</taxon>
        <taxon>Rhagiini</taxon>
        <taxon>Rhamnusium</taxon>
    </lineage>
</organism>
<dbReference type="PROSITE" id="PS51408">
    <property type="entry name" value="TRANSFERRIN_LIKE_4"/>
    <property type="match status" value="1"/>
</dbReference>
<dbReference type="EMBL" id="JANEYF010000792">
    <property type="protein sequence ID" value="KAJ8967950.1"/>
    <property type="molecule type" value="Genomic_DNA"/>
</dbReference>
<dbReference type="AlphaFoldDB" id="A0AAV8ZQK7"/>
<evidence type="ECO:0000313" key="3">
    <source>
        <dbReference type="EMBL" id="KAJ8967950.1"/>
    </source>
</evidence>